<dbReference type="Proteomes" id="UP000054564">
    <property type="component" value="Unassembled WGS sequence"/>
</dbReference>
<name>A0A0L0VPN2_9BASI</name>
<protein>
    <submittedName>
        <fullName evidence="1">Uncharacterized protein</fullName>
    </submittedName>
</protein>
<feature type="non-terminal residue" evidence="1">
    <location>
        <position position="164"/>
    </location>
</feature>
<evidence type="ECO:0000313" key="1">
    <source>
        <dbReference type="EMBL" id="KNF01239.1"/>
    </source>
</evidence>
<evidence type="ECO:0000313" key="2">
    <source>
        <dbReference type="Proteomes" id="UP000054564"/>
    </source>
</evidence>
<reference evidence="2" key="1">
    <citation type="submission" date="2014-03" db="EMBL/GenBank/DDBJ databases">
        <title>The Genome Sequence of Puccinia striiformis f. sp. tritici PST-78.</title>
        <authorList>
            <consortium name="The Broad Institute Genome Sequencing Platform"/>
            <person name="Cuomo C."/>
            <person name="Hulbert S."/>
            <person name="Chen X."/>
            <person name="Walker B."/>
            <person name="Young S.K."/>
            <person name="Zeng Q."/>
            <person name="Gargeya S."/>
            <person name="Fitzgerald M."/>
            <person name="Haas B."/>
            <person name="Abouelleil A."/>
            <person name="Alvarado L."/>
            <person name="Arachchi H.M."/>
            <person name="Berlin A.M."/>
            <person name="Chapman S.B."/>
            <person name="Goldberg J."/>
            <person name="Griggs A."/>
            <person name="Gujja S."/>
            <person name="Hansen M."/>
            <person name="Howarth C."/>
            <person name="Imamovic A."/>
            <person name="Larimer J."/>
            <person name="McCowan C."/>
            <person name="Montmayeur A."/>
            <person name="Murphy C."/>
            <person name="Neiman D."/>
            <person name="Pearson M."/>
            <person name="Priest M."/>
            <person name="Roberts A."/>
            <person name="Saif S."/>
            <person name="Shea T."/>
            <person name="Sisk P."/>
            <person name="Sykes S."/>
            <person name="Wortman J."/>
            <person name="Nusbaum C."/>
            <person name="Birren B."/>
        </authorList>
    </citation>
    <scope>NUCLEOTIDE SEQUENCE [LARGE SCALE GENOMIC DNA]</scope>
    <source>
        <strain evidence="2">race PST-78</strain>
    </source>
</reference>
<gene>
    <name evidence="1" type="ORF">PSTG_05596</name>
</gene>
<comment type="caution">
    <text evidence="1">The sequence shown here is derived from an EMBL/GenBank/DDBJ whole genome shotgun (WGS) entry which is preliminary data.</text>
</comment>
<dbReference type="EMBL" id="AJIL01000031">
    <property type="protein sequence ID" value="KNF01239.1"/>
    <property type="molecule type" value="Genomic_DNA"/>
</dbReference>
<sequence>GRAMAACFELVLAYATSASGPHHLGCPAILSSKSSAVRCFDHANTSYFISFFVWPISRLSNRTSRKLDGVPWQVEKRIVGDRRCYPLYQNARSPAPLLLIWKDLAKTLKTISLLYWDEAHRSLRAKNSNTHHSRLSRTRSCIDWKTIQACSTLTKQVYLRLIRL</sequence>
<dbReference type="AlphaFoldDB" id="A0A0L0VPN2"/>
<accession>A0A0L0VPN2</accession>
<keyword evidence="2" id="KW-1185">Reference proteome</keyword>
<feature type="non-terminal residue" evidence="1">
    <location>
        <position position="1"/>
    </location>
</feature>
<organism evidence="1 2">
    <name type="scientific">Puccinia striiformis f. sp. tritici PST-78</name>
    <dbReference type="NCBI Taxonomy" id="1165861"/>
    <lineage>
        <taxon>Eukaryota</taxon>
        <taxon>Fungi</taxon>
        <taxon>Dikarya</taxon>
        <taxon>Basidiomycota</taxon>
        <taxon>Pucciniomycotina</taxon>
        <taxon>Pucciniomycetes</taxon>
        <taxon>Pucciniales</taxon>
        <taxon>Pucciniaceae</taxon>
        <taxon>Puccinia</taxon>
    </lineage>
</organism>
<proteinExistence type="predicted"/>